<dbReference type="Proteomes" id="UP000190667">
    <property type="component" value="Unassembled WGS sequence"/>
</dbReference>
<keyword evidence="5" id="KW-0378">Hydrolase</keyword>
<dbReference type="SUPFAM" id="SSF64438">
    <property type="entry name" value="CNF1/YfiH-like putative cysteine hydrolases"/>
    <property type="match status" value="1"/>
</dbReference>
<dbReference type="GO" id="GO:0005507">
    <property type="term" value="F:copper ion binding"/>
    <property type="evidence" value="ECO:0007669"/>
    <property type="project" value="TreeGrafter"/>
</dbReference>
<evidence type="ECO:0000256" key="9">
    <source>
        <dbReference type="ARBA" id="ARBA00049893"/>
    </source>
</evidence>
<dbReference type="GO" id="GO:0016787">
    <property type="term" value="F:hydrolase activity"/>
    <property type="evidence" value="ECO:0007669"/>
    <property type="project" value="UniProtKB-KW"/>
</dbReference>
<comment type="catalytic activity">
    <reaction evidence="8">
        <text>adenosine + phosphate = alpha-D-ribose 1-phosphate + adenine</text>
        <dbReference type="Rhea" id="RHEA:27642"/>
        <dbReference type="ChEBI" id="CHEBI:16335"/>
        <dbReference type="ChEBI" id="CHEBI:16708"/>
        <dbReference type="ChEBI" id="CHEBI:43474"/>
        <dbReference type="ChEBI" id="CHEBI:57720"/>
        <dbReference type="EC" id="2.4.2.1"/>
    </reaction>
    <physiologicalReaction direction="left-to-right" evidence="8">
        <dbReference type="Rhea" id="RHEA:27643"/>
    </physiologicalReaction>
</comment>
<dbReference type="STRING" id="1926881.BTJ39_17265"/>
<evidence type="ECO:0000313" key="11">
    <source>
        <dbReference type="EMBL" id="OON38825.1"/>
    </source>
</evidence>
<comment type="catalytic activity">
    <reaction evidence="9">
        <text>S-methyl-5'-thioadenosine + phosphate = 5-(methylsulfanyl)-alpha-D-ribose 1-phosphate + adenine</text>
        <dbReference type="Rhea" id="RHEA:11852"/>
        <dbReference type="ChEBI" id="CHEBI:16708"/>
        <dbReference type="ChEBI" id="CHEBI:17509"/>
        <dbReference type="ChEBI" id="CHEBI:43474"/>
        <dbReference type="ChEBI" id="CHEBI:58533"/>
        <dbReference type="EC" id="2.4.2.28"/>
    </reaction>
    <physiologicalReaction direction="left-to-right" evidence="9">
        <dbReference type="Rhea" id="RHEA:11853"/>
    </physiologicalReaction>
</comment>
<name>A0A1S8YIR1_9GAMM</name>
<reference evidence="11 12" key="1">
    <citation type="submission" date="2016-12" db="EMBL/GenBank/DDBJ databases">
        <title>Izhakiella australiana sp. nov. of genus Izhakiella isolated from Australian desert.</title>
        <authorList>
            <person name="Ji M."/>
        </authorList>
    </citation>
    <scope>NUCLEOTIDE SEQUENCE [LARGE SCALE GENOMIC DNA]</scope>
    <source>
        <strain evidence="11 12">D4N98</strain>
    </source>
</reference>
<dbReference type="PANTHER" id="PTHR30616:SF2">
    <property type="entry name" value="PURINE NUCLEOSIDE PHOSPHORYLASE LACC1"/>
    <property type="match status" value="1"/>
</dbReference>
<dbReference type="Gene3D" id="3.60.140.10">
    <property type="entry name" value="CNF1/YfiH-like putative cysteine hydrolases"/>
    <property type="match status" value="1"/>
</dbReference>
<dbReference type="GO" id="GO:0017061">
    <property type="term" value="F:S-methyl-5-thioadenosine phosphorylase activity"/>
    <property type="evidence" value="ECO:0007669"/>
    <property type="project" value="UniProtKB-EC"/>
</dbReference>
<comment type="caution">
    <text evidence="11">The sequence shown here is derived from an EMBL/GenBank/DDBJ whole genome shotgun (WGS) entry which is preliminary data.</text>
</comment>
<dbReference type="InterPro" id="IPR038371">
    <property type="entry name" value="Cu_polyphenol_OxRdtase_sf"/>
</dbReference>
<dbReference type="Pfam" id="PF02578">
    <property type="entry name" value="Cu-oxidase_4"/>
    <property type="match status" value="1"/>
</dbReference>
<comment type="similarity">
    <text evidence="2 10">Belongs to the purine nucleoside phosphorylase YfiH/LACC1 family.</text>
</comment>
<gene>
    <name evidence="11" type="ORF">BTJ39_17265</name>
</gene>
<sequence>MSLLLPQWKAPASVCACSTTRQGGVSQRPWEAFNLGAHVGDKPEHVALNRQRLNRLAELPSPPVWLEQVHGTEVVILPSAQSAPRADAAYTHQRGVVCAVMTADCLPVLLCSTHGDEVAAVHAGWRGLLAGVIEQTLKTFNAPPHQIMAWLGPAIGPQAFEVGGEVRDAFINHNQAAAAAFVPAGDKFYADLWQLARQRLQATGIESVSGGGVCTYQQIGQFFSYRRDGITGRMASLIWLI</sequence>
<dbReference type="AlphaFoldDB" id="A0A1S8YIR1"/>
<protein>
    <recommendedName>
        <fullName evidence="10">Purine nucleoside phosphorylase</fullName>
    </recommendedName>
</protein>
<keyword evidence="4" id="KW-0479">Metal-binding</keyword>
<dbReference type="EMBL" id="MRUL01000013">
    <property type="protein sequence ID" value="OON38825.1"/>
    <property type="molecule type" value="Genomic_DNA"/>
</dbReference>
<evidence type="ECO:0000256" key="6">
    <source>
        <dbReference type="ARBA" id="ARBA00022833"/>
    </source>
</evidence>
<comment type="catalytic activity">
    <reaction evidence="7">
        <text>adenosine + H2O + H(+) = inosine + NH4(+)</text>
        <dbReference type="Rhea" id="RHEA:24408"/>
        <dbReference type="ChEBI" id="CHEBI:15377"/>
        <dbReference type="ChEBI" id="CHEBI:15378"/>
        <dbReference type="ChEBI" id="CHEBI:16335"/>
        <dbReference type="ChEBI" id="CHEBI:17596"/>
        <dbReference type="ChEBI" id="CHEBI:28938"/>
        <dbReference type="EC" id="3.5.4.4"/>
    </reaction>
    <physiologicalReaction direction="left-to-right" evidence="7">
        <dbReference type="Rhea" id="RHEA:24409"/>
    </physiologicalReaction>
</comment>
<evidence type="ECO:0000256" key="3">
    <source>
        <dbReference type="ARBA" id="ARBA00022679"/>
    </source>
</evidence>
<dbReference type="NCBIfam" id="TIGR00726">
    <property type="entry name" value="peptidoglycan editing factor PgeF"/>
    <property type="match status" value="1"/>
</dbReference>
<keyword evidence="3" id="KW-0808">Transferase</keyword>
<evidence type="ECO:0000256" key="4">
    <source>
        <dbReference type="ARBA" id="ARBA00022723"/>
    </source>
</evidence>
<dbReference type="OrthoDB" id="4279at2"/>
<evidence type="ECO:0000256" key="2">
    <source>
        <dbReference type="ARBA" id="ARBA00007353"/>
    </source>
</evidence>
<dbReference type="NCBIfam" id="NF007998">
    <property type="entry name" value="PRK10723.1"/>
    <property type="match status" value="1"/>
</dbReference>
<evidence type="ECO:0000256" key="7">
    <source>
        <dbReference type="ARBA" id="ARBA00047989"/>
    </source>
</evidence>
<dbReference type="InterPro" id="IPR011324">
    <property type="entry name" value="Cytotoxic_necrot_fac-like_cat"/>
</dbReference>
<organism evidence="11 12">
    <name type="scientific">Izhakiella australiensis</name>
    <dbReference type="NCBI Taxonomy" id="1926881"/>
    <lineage>
        <taxon>Bacteria</taxon>
        <taxon>Pseudomonadati</taxon>
        <taxon>Pseudomonadota</taxon>
        <taxon>Gammaproteobacteria</taxon>
        <taxon>Enterobacterales</taxon>
        <taxon>Erwiniaceae</taxon>
        <taxon>Izhakiella</taxon>
    </lineage>
</organism>
<evidence type="ECO:0000313" key="12">
    <source>
        <dbReference type="Proteomes" id="UP000190667"/>
    </source>
</evidence>
<evidence type="ECO:0000256" key="8">
    <source>
        <dbReference type="ARBA" id="ARBA00048968"/>
    </source>
</evidence>
<keyword evidence="6" id="KW-0862">Zinc</keyword>
<dbReference type="CDD" id="cd16833">
    <property type="entry name" value="YfiH"/>
    <property type="match status" value="1"/>
</dbReference>
<evidence type="ECO:0000256" key="5">
    <source>
        <dbReference type="ARBA" id="ARBA00022801"/>
    </source>
</evidence>
<proteinExistence type="inferred from homology"/>
<evidence type="ECO:0000256" key="1">
    <source>
        <dbReference type="ARBA" id="ARBA00000553"/>
    </source>
</evidence>
<dbReference type="RefSeq" id="WP_078003924.1">
    <property type="nucleotide sequence ID" value="NZ_MRUL01000013.1"/>
</dbReference>
<evidence type="ECO:0000256" key="10">
    <source>
        <dbReference type="RuleBase" id="RU361274"/>
    </source>
</evidence>
<dbReference type="InterPro" id="IPR003730">
    <property type="entry name" value="Cu_polyphenol_OxRdtase"/>
</dbReference>
<keyword evidence="12" id="KW-1185">Reference proteome</keyword>
<accession>A0A1S8YIR1</accession>
<comment type="catalytic activity">
    <reaction evidence="1">
        <text>inosine + phosphate = alpha-D-ribose 1-phosphate + hypoxanthine</text>
        <dbReference type="Rhea" id="RHEA:27646"/>
        <dbReference type="ChEBI" id="CHEBI:17368"/>
        <dbReference type="ChEBI" id="CHEBI:17596"/>
        <dbReference type="ChEBI" id="CHEBI:43474"/>
        <dbReference type="ChEBI" id="CHEBI:57720"/>
        <dbReference type="EC" id="2.4.2.1"/>
    </reaction>
    <physiologicalReaction direction="left-to-right" evidence="1">
        <dbReference type="Rhea" id="RHEA:27647"/>
    </physiologicalReaction>
</comment>
<dbReference type="PANTHER" id="PTHR30616">
    <property type="entry name" value="UNCHARACTERIZED PROTEIN YFIH"/>
    <property type="match status" value="1"/>
</dbReference>